<dbReference type="GO" id="GO:0016829">
    <property type="term" value="F:lyase activity"/>
    <property type="evidence" value="ECO:0007669"/>
    <property type="project" value="UniProtKB-KW"/>
</dbReference>
<accession>A0A3B0SMR7</accession>
<dbReference type="AlphaFoldDB" id="A0A3B0SMR7"/>
<name>A0A3B0SMR7_9ZZZZ</name>
<dbReference type="GO" id="GO:0046872">
    <property type="term" value="F:metal ion binding"/>
    <property type="evidence" value="ECO:0007669"/>
    <property type="project" value="UniProtKB-KW"/>
</dbReference>
<sequence>MNEEHINSQPTVLLCGHGSRTPEGAAEFSTLVENIKKRLPGRKIASAFLEYGFLEHNRPGIMAALQGLYDQGLRDFIIQPVTLYNAGHTRQDIPEILARFQKKHPDCRLQYGAALGLIPPVIEAASHAALSVMPDVAAEECKLLLVGRGTGDRMVADQTIDLCRRLHMRLDFGDSRYCYYSENAPLLTTALTQAARSHYHHVIILPYLLFSGHLLSAIYREVDAAREKYPDFTFHKAPPLGMQDFMTEAVIAIINEVGG</sequence>
<organism evidence="3">
    <name type="scientific">hydrothermal vent metagenome</name>
    <dbReference type="NCBI Taxonomy" id="652676"/>
    <lineage>
        <taxon>unclassified sequences</taxon>
        <taxon>metagenomes</taxon>
        <taxon>ecological metagenomes</taxon>
    </lineage>
</organism>
<proteinExistence type="predicted"/>
<reference evidence="3" key="1">
    <citation type="submission" date="2018-06" db="EMBL/GenBank/DDBJ databases">
        <authorList>
            <person name="Zhirakovskaya E."/>
        </authorList>
    </citation>
    <scope>NUCLEOTIDE SEQUENCE</scope>
</reference>
<dbReference type="InterPro" id="IPR050963">
    <property type="entry name" value="Sirohydro_Cobaltochel/CbiX"/>
</dbReference>
<evidence type="ECO:0000256" key="2">
    <source>
        <dbReference type="ARBA" id="ARBA00023239"/>
    </source>
</evidence>
<evidence type="ECO:0000313" key="3">
    <source>
        <dbReference type="EMBL" id="VAW07095.1"/>
    </source>
</evidence>
<dbReference type="PANTHER" id="PTHR33542">
    <property type="entry name" value="SIROHYDROCHLORIN FERROCHELATASE, CHLOROPLASTIC"/>
    <property type="match status" value="1"/>
</dbReference>
<dbReference type="Pfam" id="PF01903">
    <property type="entry name" value="CbiX"/>
    <property type="match status" value="2"/>
</dbReference>
<protein>
    <recommendedName>
        <fullName evidence="4">Sirohydrochlorin cobaltochelatase</fullName>
    </recommendedName>
</protein>
<gene>
    <name evidence="3" type="ORF">MNBD_ALPHA01-1499</name>
</gene>
<dbReference type="Gene3D" id="3.40.50.1400">
    <property type="match status" value="2"/>
</dbReference>
<keyword evidence="2" id="KW-0456">Lyase</keyword>
<keyword evidence="1" id="KW-0479">Metal-binding</keyword>
<dbReference type="SUPFAM" id="SSF53800">
    <property type="entry name" value="Chelatase"/>
    <property type="match status" value="1"/>
</dbReference>
<dbReference type="CDD" id="cd03416">
    <property type="entry name" value="CbiX_SirB_N"/>
    <property type="match status" value="1"/>
</dbReference>
<evidence type="ECO:0008006" key="4">
    <source>
        <dbReference type="Google" id="ProtNLM"/>
    </source>
</evidence>
<evidence type="ECO:0000256" key="1">
    <source>
        <dbReference type="ARBA" id="ARBA00022723"/>
    </source>
</evidence>
<dbReference type="PANTHER" id="PTHR33542:SF3">
    <property type="entry name" value="SIROHYDROCHLORIN FERROCHELATASE, CHLOROPLASTIC"/>
    <property type="match status" value="1"/>
</dbReference>
<dbReference type="EMBL" id="UOEJ01000259">
    <property type="protein sequence ID" value="VAW07095.1"/>
    <property type="molecule type" value="Genomic_DNA"/>
</dbReference>
<dbReference type="InterPro" id="IPR002762">
    <property type="entry name" value="CbiX-like"/>
</dbReference>